<dbReference type="PRINTS" id="PR00380">
    <property type="entry name" value="KINESINHEAVY"/>
</dbReference>
<keyword evidence="3" id="KW-0378">Hydrolase</keyword>
<reference evidence="3" key="1">
    <citation type="submission" date="2023-03" db="EMBL/GenBank/DDBJ databases">
        <title>Massive genome expansion in bonnet fungi (Mycena s.s.) driven by repeated elements and novel gene families across ecological guilds.</title>
        <authorList>
            <consortium name="Lawrence Berkeley National Laboratory"/>
            <person name="Harder C.B."/>
            <person name="Miyauchi S."/>
            <person name="Viragh M."/>
            <person name="Kuo A."/>
            <person name="Thoen E."/>
            <person name="Andreopoulos B."/>
            <person name="Lu D."/>
            <person name="Skrede I."/>
            <person name="Drula E."/>
            <person name="Henrissat B."/>
            <person name="Morin E."/>
            <person name="Kohler A."/>
            <person name="Barry K."/>
            <person name="LaButti K."/>
            <person name="Morin E."/>
            <person name="Salamov A."/>
            <person name="Lipzen A."/>
            <person name="Mereny Z."/>
            <person name="Hegedus B."/>
            <person name="Baldrian P."/>
            <person name="Stursova M."/>
            <person name="Weitz H."/>
            <person name="Taylor A."/>
            <person name="Grigoriev I.V."/>
            <person name="Nagy L.G."/>
            <person name="Martin F."/>
            <person name="Kauserud H."/>
        </authorList>
    </citation>
    <scope>NUCLEOTIDE SEQUENCE</scope>
    <source>
        <strain evidence="3">CBHHK067</strain>
    </source>
</reference>
<proteinExistence type="inferred from homology"/>
<gene>
    <name evidence="3" type="ORF">B0H17DRAFT_1217461</name>
</gene>
<dbReference type="GO" id="GO:0016887">
    <property type="term" value="F:ATP hydrolysis activity"/>
    <property type="evidence" value="ECO:0007669"/>
    <property type="project" value="TreeGrafter"/>
</dbReference>
<organism evidence="3 4">
    <name type="scientific">Mycena rosella</name>
    <name type="common">Pink bonnet</name>
    <name type="synonym">Agaricus rosellus</name>
    <dbReference type="NCBI Taxonomy" id="1033263"/>
    <lineage>
        <taxon>Eukaryota</taxon>
        <taxon>Fungi</taxon>
        <taxon>Dikarya</taxon>
        <taxon>Basidiomycota</taxon>
        <taxon>Agaricomycotina</taxon>
        <taxon>Agaricomycetes</taxon>
        <taxon>Agaricomycetidae</taxon>
        <taxon>Agaricales</taxon>
        <taxon>Marasmiineae</taxon>
        <taxon>Mycenaceae</taxon>
        <taxon>Mycena</taxon>
    </lineage>
</organism>
<sequence length="210" mass="23702">MHVREGKINLVDLAGLEDNKLTGNGPSRMVESVAMNKSLSMLGQVPRIPYRNAKFTRIPQDMLGGSSVGLLICNLAPGAKFRQDMLNILNFDVRRRVWRSPSANCQFFFILGLSWSYRAHAHSNKGDLQVARELYQRAEVCVPDNVKLKERWILFVVHVFLTCPAHTRIGAIIPTHELNSYTMQTVIDNYRTTVGFVLFIALNDLLVCLG</sequence>
<dbReference type="PROSITE" id="PS50067">
    <property type="entry name" value="KINESIN_MOTOR_2"/>
    <property type="match status" value="1"/>
</dbReference>
<dbReference type="GO" id="GO:0007018">
    <property type="term" value="P:microtubule-based movement"/>
    <property type="evidence" value="ECO:0007669"/>
    <property type="project" value="InterPro"/>
</dbReference>
<dbReference type="PANTHER" id="PTHR24115:SF1000">
    <property type="entry name" value="KINESIN-LIKE PROTEIN KIF22"/>
    <property type="match status" value="1"/>
</dbReference>
<dbReference type="Proteomes" id="UP001221757">
    <property type="component" value="Unassembled WGS sequence"/>
</dbReference>
<comment type="caution">
    <text evidence="1">Lacks conserved residue(s) required for the propagation of feature annotation.</text>
</comment>
<keyword evidence="4" id="KW-1185">Reference proteome</keyword>
<evidence type="ECO:0000256" key="1">
    <source>
        <dbReference type="PROSITE-ProRule" id="PRU00283"/>
    </source>
</evidence>
<dbReference type="SUPFAM" id="SSF52540">
    <property type="entry name" value="P-loop containing nucleoside triphosphate hydrolases"/>
    <property type="match status" value="1"/>
</dbReference>
<accession>A0AAD7FRA0</accession>
<dbReference type="InterPro" id="IPR027417">
    <property type="entry name" value="P-loop_NTPase"/>
</dbReference>
<dbReference type="GO" id="GO:0005874">
    <property type="term" value="C:microtubule"/>
    <property type="evidence" value="ECO:0007669"/>
    <property type="project" value="TreeGrafter"/>
</dbReference>
<dbReference type="GO" id="GO:0005871">
    <property type="term" value="C:kinesin complex"/>
    <property type="evidence" value="ECO:0007669"/>
    <property type="project" value="TreeGrafter"/>
</dbReference>
<dbReference type="InterPro" id="IPR027640">
    <property type="entry name" value="Kinesin-like_fam"/>
</dbReference>
<dbReference type="AlphaFoldDB" id="A0AAD7FRA0"/>
<dbReference type="GO" id="GO:0005524">
    <property type="term" value="F:ATP binding"/>
    <property type="evidence" value="ECO:0007669"/>
    <property type="project" value="InterPro"/>
</dbReference>
<dbReference type="Pfam" id="PF00225">
    <property type="entry name" value="Kinesin"/>
    <property type="match status" value="1"/>
</dbReference>
<dbReference type="GO" id="GO:0008017">
    <property type="term" value="F:microtubule binding"/>
    <property type="evidence" value="ECO:0007669"/>
    <property type="project" value="InterPro"/>
</dbReference>
<feature type="domain" description="Kinesin motor" evidence="2">
    <location>
        <begin position="1"/>
        <end position="98"/>
    </location>
</feature>
<name>A0AAD7FRA0_MYCRO</name>
<protein>
    <submittedName>
        <fullName evidence="3">P-loop containing nucleoside triphosphate hydrolase protein</fullName>
    </submittedName>
</protein>
<dbReference type="Gene3D" id="3.40.850.10">
    <property type="entry name" value="Kinesin motor domain"/>
    <property type="match status" value="1"/>
</dbReference>
<dbReference type="GO" id="GO:0008574">
    <property type="term" value="F:plus-end-directed microtubule motor activity"/>
    <property type="evidence" value="ECO:0007669"/>
    <property type="project" value="TreeGrafter"/>
</dbReference>
<evidence type="ECO:0000259" key="2">
    <source>
        <dbReference type="PROSITE" id="PS50067"/>
    </source>
</evidence>
<dbReference type="InterPro" id="IPR036961">
    <property type="entry name" value="Kinesin_motor_dom_sf"/>
</dbReference>
<comment type="similarity">
    <text evidence="1">Belongs to the TRAFAC class myosin-kinesin ATPase superfamily. Kinesin family.</text>
</comment>
<dbReference type="PANTHER" id="PTHR24115">
    <property type="entry name" value="KINESIN-RELATED"/>
    <property type="match status" value="1"/>
</dbReference>
<evidence type="ECO:0000313" key="4">
    <source>
        <dbReference type="Proteomes" id="UP001221757"/>
    </source>
</evidence>
<dbReference type="EMBL" id="JARKIE010000486">
    <property type="protein sequence ID" value="KAJ7633727.1"/>
    <property type="molecule type" value="Genomic_DNA"/>
</dbReference>
<evidence type="ECO:0000313" key="3">
    <source>
        <dbReference type="EMBL" id="KAJ7633727.1"/>
    </source>
</evidence>
<dbReference type="InterPro" id="IPR001752">
    <property type="entry name" value="Kinesin_motor_dom"/>
</dbReference>
<comment type="caution">
    <text evidence="3">The sequence shown here is derived from an EMBL/GenBank/DDBJ whole genome shotgun (WGS) entry which is preliminary data.</text>
</comment>